<dbReference type="AlphaFoldDB" id="A0A1U9VLK6"/>
<protein>
    <submittedName>
        <fullName evidence="1">Uncharacterized protein</fullName>
    </submittedName>
</protein>
<name>A0A1U9VLK6_9RALS</name>
<evidence type="ECO:0000313" key="2">
    <source>
        <dbReference type="Proteomes" id="UP000189628"/>
    </source>
</evidence>
<dbReference type="EMBL" id="CP019911">
    <property type="protein sequence ID" value="AQW30961.1"/>
    <property type="molecule type" value="Genomic_DNA"/>
</dbReference>
<dbReference type="Proteomes" id="UP000189628">
    <property type="component" value="Chromosome"/>
</dbReference>
<proteinExistence type="predicted"/>
<reference evidence="1 2" key="1">
    <citation type="submission" date="2017-02" db="EMBL/GenBank/DDBJ databases">
        <title>Blood Disease Bacterium A2-HR MARDI.</title>
        <authorList>
            <person name="Badrun R."/>
            <person name="Abu Bakar N."/>
            <person name="Laboh R."/>
        </authorList>
    </citation>
    <scope>NUCLEOTIDE SEQUENCE [LARGE SCALE GENOMIC DNA]</scope>
    <source>
        <strain evidence="1 2">A2-HR MARDI</strain>
    </source>
</reference>
<evidence type="ECO:0000313" key="1">
    <source>
        <dbReference type="EMBL" id="AQW30961.1"/>
    </source>
</evidence>
<sequence>MNPMSNNLRVSFNEETSTLEIRHAEPSEFRWPLVEIRTETIADLSFDEAARFIGERIMLLIPSYREVFKDYLWSDDGKTPPKKQ</sequence>
<accession>A0A1U9VLK6</accession>
<organism evidence="1 2">
    <name type="scientific">blood disease bacterium A2-HR MARDI</name>
    <dbReference type="NCBI Taxonomy" id="1944648"/>
    <lineage>
        <taxon>Bacteria</taxon>
        <taxon>Pseudomonadati</taxon>
        <taxon>Pseudomonadota</taxon>
        <taxon>Betaproteobacteria</taxon>
        <taxon>Burkholderiales</taxon>
        <taxon>Burkholderiaceae</taxon>
        <taxon>Ralstonia</taxon>
        <taxon>Ralstonia solanacearum species complex</taxon>
    </lineage>
</organism>
<gene>
    <name evidence="1" type="ORF">B0B51_14040</name>
</gene>
<dbReference type="RefSeq" id="WP_013211706.1">
    <property type="nucleotide sequence ID" value="NZ_CP019911.1"/>
</dbReference>